<feature type="transmembrane region" description="Helical" evidence="1">
    <location>
        <begin position="91"/>
        <end position="109"/>
    </location>
</feature>
<evidence type="ECO:0000256" key="1">
    <source>
        <dbReference type="SAM" id="Phobius"/>
    </source>
</evidence>
<evidence type="ECO:0000259" key="2">
    <source>
        <dbReference type="Pfam" id="PF20151"/>
    </source>
</evidence>
<dbReference type="InterPro" id="IPR045340">
    <property type="entry name" value="DUF6533"/>
</dbReference>
<name>A0A286UI60_9AGAM</name>
<keyword evidence="1" id="KW-0812">Transmembrane</keyword>
<feature type="transmembrane region" description="Helical" evidence="1">
    <location>
        <begin position="57"/>
        <end position="79"/>
    </location>
</feature>
<keyword evidence="4" id="KW-1185">Reference proteome</keyword>
<comment type="caution">
    <text evidence="3">The sequence shown here is derived from an EMBL/GenBank/DDBJ whole genome shotgun (WGS) entry which is preliminary data.</text>
</comment>
<dbReference type="InParanoid" id="A0A286UI60"/>
<dbReference type="Pfam" id="PF20151">
    <property type="entry name" value="DUF6533"/>
    <property type="match status" value="1"/>
</dbReference>
<evidence type="ECO:0000313" key="3">
    <source>
        <dbReference type="EMBL" id="PAV19154.1"/>
    </source>
</evidence>
<feature type="transmembrane region" description="Helical" evidence="1">
    <location>
        <begin position="121"/>
        <end position="141"/>
    </location>
</feature>
<feature type="transmembrane region" description="Helical" evidence="1">
    <location>
        <begin position="212"/>
        <end position="233"/>
    </location>
</feature>
<organism evidence="3 4">
    <name type="scientific">Pyrrhoderma noxium</name>
    <dbReference type="NCBI Taxonomy" id="2282107"/>
    <lineage>
        <taxon>Eukaryota</taxon>
        <taxon>Fungi</taxon>
        <taxon>Dikarya</taxon>
        <taxon>Basidiomycota</taxon>
        <taxon>Agaricomycotina</taxon>
        <taxon>Agaricomycetes</taxon>
        <taxon>Hymenochaetales</taxon>
        <taxon>Hymenochaetaceae</taxon>
        <taxon>Pyrrhoderma</taxon>
    </lineage>
</organism>
<evidence type="ECO:0000313" key="4">
    <source>
        <dbReference type="Proteomes" id="UP000217199"/>
    </source>
</evidence>
<keyword evidence="1" id="KW-0472">Membrane</keyword>
<protein>
    <recommendedName>
        <fullName evidence="2">DUF6533 domain-containing protein</fullName>
    </recommendedName>
</protein>
<dbReference type="OrthoDB" id="3261349at2759"/>
<dbReference type="AlphaFoldDB" id="A0A286UI60"/>
<accession>A0A286UI60</accession>
<gene>
    <name evidence="3" type="ORF">PNOK_0599800</name>
</gene>
<keyword evidence="1" id="KW-1133">Transmembrane helix</keyword>
<proteinExistence type="predicted"/>
<feature type="transmembrane region" description="Helical" evidence="1">
    <location>
        <begin position="172"/>
        <end position="191"/>
    </location>
</feature>
<sequence>MTESQLDARNLAQSVREINANYYVSLASFSILYYDYLLTLKNEVRFFWRRKTNSVTVLFFLNRYLSILGTTFVAVQSFGEMSDSAFVVIKFHQYFSVAVQIVVGIIMILRTYALYERSRKVAALMIACALGVIGVGVWSVFGSAPKESETFDLSFMIGCHPLISVQEGIHLAAAWAGLLVFDSTIFFLTLYKAIGIWRLGTRRLFHVLVRDGTIYFFVLTLSNLSNILTFYLGDPLLRGVSTSFANAVSVTMVSRLMLNLQNPLLFEKRARHAGHSTDANIGPFMNTVPDPQYEGGVAITDPGVSAGGLTTGVSGMWTDEFTNSWWSEEEEAVARSRARGALWYDRTWVSGTTSTVQGEQMSDSQVDTIELSPTLAELSPTLVYREQGKIRDVERNPCKESTI</sequence>
<dbReference type="EMBL" id="NBII01000005">
    <property type="protein sequence ID" value="PAV19154.1"/>
    <property type="molecule type" value="Genomic_DNA"/>
</dbReference>
<reference evidence="3 4" key="1">
    <citation type="journal article" date="2017" name="Mol. Ecol.">
        <title>Comparative and population genomic landscape of Phellinus noxius: A hypervariable fungus causing root rot in trees.</title>
        <authorList>
            <person name="Chung C.L."/>
            <person name="Lee T.J."/>
            <person name="Akiba M."/>
            <person name="Lee H.H."/>
            <person name="Kuo T.H."/>
            <person name="Liu D."/>
            <person name="Ke H.M."/>
            <person name="Yokoi T."/>
            <person name="Roa M.B."/>
            <person name="Lu M.J."/>
            <person name="Chang Y.Y."/>
            <person name="Ann P.J."/>
            <person name="Tsai J.N."/>
            <person name="Chen C.Y."/>
            <person name="Tzean S.S."/>
            <person name="Ota Y."/>
            <person name="Hattori T."/>
            <person name="Sahashi N."/>
            <person name="Liou R.F."/>
            <person name="Kikuchi T."/>
            <person name="Tsai I.J."/>
        </authorList>
    </citation>
    <scope>NUCLEOTIDE SEQUENCE [LARGE SCALE GENOMIC DNA]</scope>
    <source>
        <strain evidence="3 4">FFPRI411160</strain>
    </source>
</reference>
<dbReference type="Proteomes" id="UP000217199">
    <property type="component" value="Unassembled WGS sequence"/>
</dbReference>
<feature type="domain" description="DUF6533" evidence="2">
    <location>
        <begin position="23"/>
        <end position="68"/>
    </location>
</feature>